<dbReference type="AlphaFoldDB" id="A0A4R6KME8"/>
<keyword evidence="5" id="KW-1185">Reference proteome</keyword>
<dbReference type="PANTHER" id="PTHR16943:SF8">
    <property type="entry name" value="2-METHYLCITRATE DEHYDRATASE"/>
    <property type="match status" value="1"/>
</dbReference>
<protein>
    <submittedName>
        <fullName evidence="4">2-methylcitrate dehydratase PrpD</fullName>
    </submittedName>
</protein>
<reference evidence="4 5" key="1">
    <citation type="submission" date="2019-03" db="EMBL/GenBank/DDBJ databases">
        <title>Genomic Encyclopedia of Type Strains, Phase III (KMG-III): the genomes of soil and plant-associated and newly described type strains.</title>
        <authorList>
            <person name="Whitman W."/>
        </authorList>
    </citation>
    <scope>NUCLEOTIDE SEQUENCE [LARGE SCALE GENOMIC DNA]</scope>
    <source>
        <strain evidence="4 5">VKM Ac-2527</strain>
    </source>
</reference>
<proteinExistence type="inferred from homology"/>
<gene>
    <name evidence="4" type="ORF">EV643_103314</name>
</gene>
<evidence type="ECO:0000313" key="4">
    <source>
        <dbReference type="EMBL" id="TDO51575.1"/>
    </source>
</evidence>
<dbReference type="OrthoDB" id="9797528at2"/>
<name>A0A4R6KME8_9ACTN</name>
<dbReference type="SUPFAM" id="SSF103378">
    <property type="entry name" value="2-methylcitrate dehydratase PrpD"/>
    <property type="match status" value="1"/>
</dbReference>
<evidence type="ECO:0000259" key="2">
    <source>
        <dbReference type="Pfam" id="PF03972"/>
    </source>
</evidence>
<dbReference type="InterPro" id="IPR045336">
    <property type="entry name" value="MmgE_PrpD_N"/>
</dbReference>
<evidence type="ECO:0000313" key="5">
    <source>
        <dbReference type="Proteomes" id="UP000295388"/>
    </source>
</evidence>
<feature type="domain" description="MmgE/PrpD N-terminal" evidence="2">
    <location>
        <begin position="8"/>
        <end position="254"/>
    </location>
</feature>
<dbReference type="InterPro" id="IPR042183">
    <property type="entry name" value="MmgE/PrpD_sf_1"/>
</dbReference>
<sequence length="474" mass="51173">MSVSKSHELAQFVSQTSFDALPSDVVHETKRILLDSIGCALAAGGQLKGRAGIEYAQLLGGMDSTATIFGSSQRSSILGAAFANGELINALDFDAVLPPGHVSPYVLPGALAVAEAEGSSGKQLITAIAIAHELANRFGKAMDYIRDVRRGEVTMPPVLGYTSTVFGAAAAIASLWGASEETTRHALNIAGAISPVNSHRSWLEHTPVATIKYTMAGPLVHSALTAAYMASLGHRGDPNLLDDSEFGYPRFIGTSRWQPEALTAELGQTWSFQRENSFKHYPHCRALHGLLDLLGETVESHSIDPSEIDEIRAWGEGHVERASWLTNEISDPVDAQFSIAHGLSVGAHRIPPSKAWQDEDVVFDAKVAQLMGKVVYARHPDWVEAMVTDPAARPSRIEIDARGETFVAELRYPKGTNTDDSLGTADDDLFEKFRVNAMGVLDSEQIEHCIATAMSLETVEDVSTVLKEFGRKRG</sequence>
<dbReference type="InterPro" id="IPR036148">
    <property type="entry name" value="MmgE/PrpD_sf"/>
</dbReference>
<dbReference type="RefSeq" id="WP_133799502.1">
    <property type="nucleotide sequence ID" value="NZ_SNWQ01000003.1"/>
</dbReference>
<evidence type="ECO:0000259" key="3">
    <source>
        <dbReference type="Pfam" id="PF19305"/>
    </source>
</evidence>
<comment type="caution">
    <text evidence="4">The sequence shown here is derived from an EMBL/GenBank/DDBJ whole genome shotgun (WGS) entry which is preliminary data.</text>
</comment>
<dbReference type="Gene3D" id="1.10.4100.10">
    <property type="entry name" value="2-methylcitrate dehydratase PrpD"/>
    <property type="match status" value="1"/>
</dbReference>
<accession>A0A4R6KME8</accession>
<dbReference type="InterPro" id="IPR005656">
    <property type="entry name" value="MmgE_PrpD"/>
</dbReference>
<dbReference type="GO" id="GO:0016829">
    <property type="term" value="F:lyase activity"/>
    <property type="evidence" value="ECO:0007669"/>
    <property type="project" value="InterPro"/>
</dbReference>
<dbReference type="PANTHER" id="PTHR16943">
    <property type="entry name" value="2-METHYLCITRATE DEHYDRATASE-RELATED"/>
    <property type="match status" value="1"/>
</dbReference>
<comment type="similarity">
    <text evidence="1">Belongs to the PrpD family.</text>
</comment>
<dbReference type="InterPro" id="IPR045337">
    <property type="entry name" value="MmgE_PrpD_C"/>
</dbReference>
<dbReference type="Pfam" id="PF03972">
    <property type="entry name" value="MmgE_PrpD_N"/>
    <property type="match status" value="1"/>
</dbReference>
<organism evidence="4 5">
    <name type="scientific">Kribbella caucasensis</name>
    <dbReference type="NCBI Taxonomy" id="2512215"/>
    <lineage>
        <taxon>Bacteria</taxon>
        <taxon>Bacillati</taxon>
        <taxon>Actinomycetota</taxon>
        <taxon>Actinomycetes</taxon>
        <taxon>Propionibacteriales</taxon>
        <taxon>Kribbellaceae</taxon>
        <taxon>Kribbella</taxon>
    </lineage>
</organism>
<dbReference type="Proteomes" id="UP000295388">
    <property type="component" value="Unassembled WGS sequence"/>
</dbReference>
<dbReference type="Pfam" id="PF19305">
    <property type="entry name" value="MmgE_PrpD_C"/>
    <property type="match status" value="1"/>
</dbReference>
<dbReference type="EMBL" id="SNWQ01000003">
    <property type="protein sequence ID" value="TDO51575.1"/>
    <property type="molecule type" value="Genomic_DNA"/>
</dbReference>
<feature type="domain" description="MmgE/PrpD C-terminal" evidence="3">
    <location>
        <begin position="281"/>
        <end position="448"/>
    </location>
</feature>
<evidence type="ECO:0000256" key="1">
    <source>
        <dbReference type="ARBA" id="ARBA00006174"/>
    </source>
</evidence>